<comment type="function">
    <text evidence="1">Catalyzes the reversible oxidative deamination of glutamate to alpha-ketoglutarate and ammonia.</text>
</comment>
<sequence>MSDLNALFQTIKQRDPNQTVFHQAVEEVFGSLQPFLAKNPRYSQAGLLERIVEPERVIMFRVSWVDDQGKVQVNRGYRVQMNSAIGPYKGGLRFHPTVDLGVLKFLAFEQVFKNSLTTLPMGGGKGGSDFDPKGKSDGEVMRFCQAFMTELSRHIGADLDVPAGDIGVGGREIGFLYGQYKRVRNEFASVLTGKGLPYGGSLIRPEATGYGTVYFAEHMLKTKGESFEGKRVLISGSGNVAQYAAEKAIQLGAKVLTVSDSGGFVQFGDNGMTEAQLAALMELKEVRRERLSVYAKEQGLQFFEGKRPWGVACDVALPCATQNELDENDAKALLGNGCICVAEGANMPSTLGAVESFVNAKILYAPGKASNAGGVATSGLEMSQNAIRLSWTREEVDQRLAGIMESIHENCVANGSENGFVNYVNGANIAGFKKVAEAMLAQGVV</sequence>
<gene>
    <name evidence="12" type="ORF">EII21_07550</name>
</gene>
<evidence type="ECO:0000256" key="6">
    <source>
        <dbReference type="PIRNR" id="PIRNR000185"/>
    </source>
</evidence>
<evidence type="ECO:0000256" key="9">
    <source>
        <dbReference type="PIRSR" id="PIRSR000185-3"/>
    </source>
</evidence>
<dbReference type="SUPFAM" id="SSF53223">
    <property type="entry name" value="Aminoacid dehydrogenase-like, N-terminal domain"/>
    <property type="match status" value="1"/>
</dbReference>
<dbReference type="InterPro" id="IPR006095">
    <property type="entry name" value="Glu/Leu/Phe/Val/Trp_DH"/>
</dbReference>
<comment type="caution">
    <text evidence="12">The sequence shown here is derived from an EMBL/GenBank/DDBJ whole genome shotgun (WGS) entry which is preliminary data.</text>
</comment>
<dbReference type="FunFam" id="3.40.50.10860:FF:000002">
    <property type="entry name" value="Glutamate dehydrogenase"/>
    <property type="match status" value="1"/>
</dbReference>
<dbReference type="Gene3D" id="3.40.50.10860">
    <property type="entry name" value="Leucine Dehydrogenase, chain A, domain 1"/>
    <property type="match status" value="1"/>
</dbReference>
<dbReference type="Proteomes" id="UP000269923">
    <property type="component" value="Unassembled WGS sequence"/>
</dbReference>
<keyword evidence="13" id="KW-1185">Reference proteome</keyword>
<dbReference type="PIRSF" id="PIRSF000185">
    <property type="entry name" value="Glu_DH"/>
    <property type="match status" value="1"/>
</dbReference>
<dbReference type="InterPro" id="IPR033922">
    <property type="entry name" value="NAD_bind_Glu_DH"/>
</dbReference>
<accession>A0A3P2A369</accession>
<dbReference type="EMBL" id="RQYC01000010">
    <property type="protein sequence ID" value="RRD89877.1"/>
    <property type="molecule type" value="Genomic_DNA"/>
</dbReference>
<evidence type="ECO:0000256" key="1">
    <source>
        <dbReference type="ARBA" id="ARBA00003868"/>
    </source>
</evidence>
<feature type="binding site" evidence="8">
    <location>
        <position position="378"/>
    </location>
    <ligand>
        <name>substrate</name>
    </ligand>
</feature>
<dbReference type="NCBIfam" id="NF006929">
    <property type="entry name" value="PRK09414.1"/>
    <property type="match status" value="1"/>
</dbReference>
<evidence type="ECO:0000256" key="3">
    <source>
        <dbReference type="ARBA" id="ARBA00011643"/>
    </source>
</evidence>
<dbReference type="PRINTS" id="PR00082">
    <property type="entry name" value="GLFDHDRGNASE"/>
</dbReference>
<dbReference type="Gene3D" id="1.10.285.10">
    <property type="entry name" value="Glutamate Dehydrogenase, chain A, domain 3"/>
    <property type="match status" value="2"/>
</dbReference>
<dbReference type="InterPro" id="IPR006097">
    <property type="entry name" value="Glu/Leu/Phe/Val/Trp_DH_dimer"/>
</dbReference>
<dbReference type="InterPro" id="IPR014362">
    <property type="entry name" value="Glu_DH"/>
</dbReference>
<comment type="subunit">
    <text evidence="3">Homohexamer.</text>
</comment>
<dbReference type="GO" id="GO:0004354">
    <property type="term" value="F:glutamate dehydrogenase (NADP+) activity"/>
    <property type="evidence" value="ECO:0007669"/>
    <property type="project" value="UniProtKB-EC"/>
</dbReference>
<dbReference type="STRING" id="1121352.GCA_000620925_00122"/>
<evidence type="ECO:0000313" key="13">
    <source>
        <dbReference type="Proteomes" id="UP000269923"/>
    </source>
</evidence>
<keyword evidence="8" id="KW-0547">Nucleotide-binding</keyword>
<feature type="site" description="Important for catalysis" evidence="9">
    <location>
        <position position="165"/>
    </location>
</feature>
<dbReference type="PROSITE" id="PS00074">
    <property type="entry name" value="GLFV_DEHYDROGENASE"/>
    <property type="match status" value="1"/>
</dbReference>
<evidence type="ECO:0000256" key="2">
    <source>
        <dbReference type="ARBA" id="ARBA00006382"/>
    </source>
</evidence>
<dbReference type="GO" id="GO:0006537">
    <property type="term" value="P:glutamate biosynthetic process"/>
    <property type="evidence" value="ECO:0007669"/>
    <property type="project" value="TreeGrafter"/>
</dbReference>
<evidence type="ECO:0000256" key="8">
    <source>
        <dbReference type="PIRSR" id="PIRSR000185-2"/>
    </source>
</evidence>
<dbReference type="InterPro" id="IPR046346">
    <property type="entry name" value="Aminoacid_DH-like_N_sf"/>
</dbReference>
<dbReference type="Gene3D" id="3.40.50.720">
    <property type="entry name" value="NAD(P)-binding Rossmann-like Domain"/>
    <property type="match status" value="1"/>
</dbReference>
<dbReference type="InterPro" id="IPR050724">
    <property type="entry name" value="Glu_Leu_Phe_Val_DH"/>
</dbReference>
<feature type="binding site" evidence="8">
    <location>
        <position position="164"/>
    </location>
    <ligand>
        <name>substrate</name>
    </ligand>
</feature>
<name>A0A3P2A369_9NEIS</name>
<feature type="active site" description="Proton donor" evidence="7">
    <location>
        <position position="125"/>
    </location>
</feature>
<dbReference type="GO" id="GO:0005829">
    <property type="term" value="C:cytosol"/>
    <property type="evidence" value="ECO:0007669"/>
    <property type="project" value="TreeGrafter"/>
</dbReference>
<dbReference type="RefSeq" id="WP_124795261.1">
    <property type="nucleotide sequence ID" value="NZ_RQYC01000010.1"/>
</dbReference>
<dbReference type="InterPro" id="IPR006096">
    <property type="entry name" value="Glu/Leu/Phe/Val/Trp_DH_C"/>
</dbReference>
<feature type="binding site" evidence="8">
    <location>
        <position position="113"/>
    </location>
    <ligand>
        <name>substrate</name>
    </ligand>
</feature>
<dbReference type="PANTHER" id="PTHR43571:SF1">
    <property type="entry name" value="NADP-SPECIFIC GLUTAMATE DEHYDROGENASE 1-RELATED"/>
    <property type="match status" value="1"/>
</dbReference>
<dbReference type="FunFam" id="1.10.285.10:FF:000001">
    <property type="entry name" value="Glutamate dehydrogenase"/>
    <property type="match status" value="1"/>
</dbReference>
<evidence type="ECO:0000259" key="11">
    <source>
        <dbReference type="SMART" id="SM00839"/>
    </source>
</evidence>
<feature type="binding site" evidence="8">
    <location>
        <position position="208"/>
    </location>
    <ligand>
        <name>NAD(+)</name>
        <dbReference type="ChEBI" id="CHEBI:57540"/>
    </ligand>
</feature>
<dbReference type="Pfam" id="PF00208">
    <property type="entry name" value="ELFV_dehydrog"/>
    <property type="match status" value="1"/>
</dbReference>
<dbReference type="OrthoDB" id="9803297at2"/>
<evidence type="ECO:0000256" key="5">
    <source>
        <dbReference type="ARBA" id="ARBA00048584"/>
    </source>
</evidence>
<keyword evidence="8" id="KW-0520">NAD</keyword>
<dbReference type="GO" id="GO:0000166">
    <property type="term" value="F:nucleotide binding"/>
    <property type="evidence" value="ECO:0007669"/>
    <property type="project" value="UniProtKB-KW"/>
</dbReference>
<comment type="catalytic activity">
    <reaction evidence="5">
        <text>L-glutamate + NADP(+) + H2O = 2-oxoglutarate + NH4(+) + NADPH + H(+)</text>
        <dbReference type="Rhea" id="RHEA:11612"/>
        <dbReference type="ChEBI" id="CHEBI:15377"/>
        <dbReference type="ChEBI" id="CHEBI:15378"/>
        <dbReference type="ChEBI" id="CHEBI:16810"/>
        <dbReference type="ChEBI" id="CHEBI:28938"/>
        <dbReference type="ChEBI" id="CHEBI:29985"/>
        <dbReference type="ChEBI" id="CHEBI:57783"/>
        <dbReference type="ChEBI" id="CHEBI:58349"/>
        <dbReference type="EC" id="1.4.1.4"/>
    </reaction>
</comment>
<evidence type="ECO:0000256" key="7">
    <source>
        <dbReference type="PIRSR" id="PIRSR000185-1"/>
    </source>
</evidence>
<dbReference type="CDD" id="cd05313">
    <property type="entry name" value="NAD_bind_2_Glu_DH"/>
    <property type="match status" value="1"/>
</dbReference>
<dbReference type="SMART" id="SM00839">
    <property type="entry name" value="ELFV_dehydrog"/>
    <property type="match status" value="1"/>
</dbReference>
<comment type="similarity">
    <text evidence="2 6 10">Belongs to the Glu/Leu/Phe/Val dehydrogenases family.</text>
</comment>
<evidence type="ECO:0000256" key="4">
    <source>
        <dbReference type="ARBA" id="ARBA00023002"/>
    </source>
</evidence>
<protein>
    <recommendedName>
        <fullName evidence="6">Glutamate dehydrogenase</fullName>
    </recommendedName>
</protein>
<feature type="binding site" evidence="8">
    <location>
        <position position="89"/>
    </location>
    <ligand>
        <name>substrate</name>
    </ligand>
</feature>
<proteinExistence type="inferred from homology"/>
<evidence type="ECO:0000313" key="12">
    <source>
        <dbReference type="EMBL" id="RRD89877.1"/>
    </source>
</evidence>
<dbReference type="AlphaFoldDB" id="A0A3P2A369"/>
<organism evidence="12 13">
    <name type="scientific">Conchiformibius steedae</name>
    <dbReference type="NCBI Taxonomy" id="153493"/>
    <lineage>
        <taxon>Bacteria</taxon>
        <taxon>Pseudomonadati</taxon>
        <taxon>Pseudomonadota</taxon>
        <taxon>Betaproteobacteria</taxon>
        <taxon>Neisseriales</taxon>
        <taxon>Neisseriaceae</taxon>
        <taxon>Conchiformibius</taxon>
    </lineage>
</organism>
<evidence type="ECO:0000256" key="10">
    <source>
        <dbReference type="RuleBase" id="RU004417"/>
    </source>
</evidence>
<reference evidence="12 13" key="1">
    <citation type="submission" date="2018-11" db="EMBL/GenBank/DDBJ databases">
        <title>Genomes From Bacteria Associated with the Canine Oral Cavity: a Test Case for Automated Genome-Based Taxonomic Assignment.</title>
        <authorList>
            <person name="Coil D.A."/>
            <person name="Jospin G."/>
            <person name="Darling A.E."/>
            <person name="Wallis C."/>
            <person name="Davis I.J."/>
            <person name="Harris S."/>
            <person name="Eisen J.A."/>
            <person name="Holcombe L.J."/>
            <person name="O'Flynn C."/>
        </authorList>
    </citation>
    <scope>NUCLEOTIDE SEQUENCE [LARGE SCALE GENOMIC DNA]</scope>
    <source>
        <strain evidence="12 13">COT-280</strain>
    </source>
</reference>
<dbReference type="SUPFAM" id="SSF51735">
    <property type="entry name" value="NAD(P)-binding Rossmann-fold domains"/>
    <property type="match status" value="1"/>
</dbReference>
<feature type="domain" description="Glutamate/phenylalanine/leucine/valine/L-tryptophan dehydrogenase C-terminal" evidence="11">
    <location>
        <begin position="201"/>
        <end position="443"/>
    </location>
</feature>
<feature type="binding site" evidence="8">
    <location>
        <position position="110"/>
    </location>
    <ligand>
        <name>substrate</name>
    </ligand>
</feature>
<dbReference type="Pfam" id="PF02812">
    <property type="entry name" value="ELFV_dehydrog_N"/>
    <property type="match status" value="1"/>
</dbReference>
<dbReference type="InterPro" id="IPR033524">
    <property type="entry name" value="Glu/Leu/Phe/Val_DH_AS"/>
</dbReference>
<feature type="binding site" evidence="8">
    <location>
        <position position="239"/>
    </location>
    <ligand>
        <name>NAD(+)</name>
        <dbReference type="ChEBI" id="CHEBI:57540"/>
    </ligand>
</feature>
<keyword evidence="4 6" id="KW-0560">Oxidoreductase</keyword>
<dbReference type="PANTHER" id="PTHR43571">
    <property type="entry name" value="NADP-SPECIFIC GLUTAMATE DEHYDROGENASE 1-RELATED"/>
    <property type="match status" value="1"/>
</dbReference>
<dbReference type="InterPro" id="IPR036291">
    <property type="entry name" value="NAD(P)-bd_dom_sf"/>
</dbReference>
<dbReference type="FunFam" id="3.40.50.720:FF:000030">
    <property type="entry name" value="Glutamate dehydrogenase"/>
    <property type="match status" value="1"/>
</dbReference>